<dbReference type="RefSeq" id="WP_195130845.1">
    <property type="nucleotide sequence ID" value="NZ_JADLQX010000013.1"/>
</dbReference>
<dbReference type="Proteomes" id="UP000702209">
    <property type="component" value="Unassembled WGS sequence"/>
</dbReference>
<reference evidence="1 2" key="1">
    <citation type="submission" date="2020-10" db="EMBL/GenBank/DDBJ databases">
        <title>Identification of Nocardia species via Next-generation sequencing and recognition of intraspecies genetic diversity.</title>
        <authorList>
            <person name="Li P."/>
            <person name="Li P."/>
            <person name="Lu B."/>
        </authorList>
    </citation>
    <scope>NUCLEOTIDE SEQUENCE [LARGE SCALE GENOMIC DNA]</scope>
    <source>
        <strain evidence="1 2">BJ06-0157</strain>
    </source>
</reference>
<protein>
    <submittedName>
        <fullName evidence="1">Uncharacterized protein</fullName>
    </submittedName>
</protein>
<proteinExistence type="predicted"/>
<evidence type="ECO:0000313" key="1">
    <source>
        <dbReference type="EMBL" id="MBF6299580.1"/>
    </source>
</evidence>
<keyword evidence="2" id="KW-1185">Reference proteome</keyword>
<sequence length="304" mass="33807">MSDTYNADALWLKAKLFLNHAMDDDGVRTFDEQALWAALALELLAKAALSRHSPVLIAAPTEDGGNLLAAVGLTKADRFVSVPAKTLISRCSKAFPPFSERESSLIMQARNEYLHGGAAVYTKLPASAWWPKYWSQVAILVLVQDRTIEDLVGADRIEIVETYLATNKQNIEHRAQTLIGRAQQRYAQIRSGNVSVKDAAEWARFPDRTAGLEYRDAAGCPSCGEEGTVEGDYILERDRNYERISEDDYDVWDELTVSAEYFSCPECQLVLDGAELVAAAGLEETFCIKDDDPDTHLEMEYGND</sequence>
<accession>A0ABS0CSS9</accession>
<gene>
    <name evidence="1" type="ORF">IU459_18830</name>
</gene>
<organism evidence="1 2">
    <name type="scientific">Nocardia amamiensis</name>
    <dbReference type="NCBI Taxonomy" id="404578"/>
    <lineage>
        <taxon>Bacteria</taxon>
        <taxon>Bacillati</taxon>
        <taxon>Actinomycetota</taxon>
        <taxon>Actinomycetes</taxon>
        <taxon>Mycobacteriales</taxon>
        <taxon>Nocardiaceae</taxon>
        <taxon>Nocardia</taxon>
    </lineage>
</organism>
<evidence type="ECO:0000313" key="2">
    <source>
        <dbReference type="Proteomes" id="UP000702209"/>
    </source>
</evidence>
<dbReference type="EMBL" id="JADLQX010000013">
    <property type="protein sequence ID" value="MBF6299580.1"/>
    <property type="molecule type" value="Genomic_DNA"/>
</dbReference>
<comment type="caution">
    <text evidence="1">The sequence shown here is derived from an EMBL/GenBank/DDBJ whole genome shotgun (WGS) entry which is preliminary data.</text>
</comment>
<name>A0ABS0CSS9_9NOCA</name>